<dbReference type="SUPFAM" id="SSF53807">
    <property type="entry name" value="Helical backbone' metal receptor"/>
    <property type="match status" value="1"/>
</dbReference>
<dbReference type="CDD" id="cd14256">
    <property type="entry name" value="Dockerin_I"/>
    <property type="match status" value="1"/>
</dbReference>
<feature type="domain" description="Dockerin" evidence="2">
    <location>
        <begin position="25"/>
        <end position="89"/>
    </location>
</feature>
<dbReference type="InterPro" id="IPR016134">
    <property type="entry name" value="Dockerin_dom"/>
</dbReference>
<name>A0ABT5X4S7_9EURY</name>
<dbReference type="Gene3D" id="3.40.50.1980">
    <property type="entry name" value="Nitrogenase molybdenum iron protein domain"/>
    <property type="match status" value="2"/>
</dbReference>
<comment type="caution">
    <text evidence="3">The sequence shown here is derived from an EMBL/GenBank/DDBJ whole genome shotgun (WGS) entry which is preliminary data.</text>
</comment>
<gene>
    <name evidence="3" type="ORF">P0O15_00680</name>
</gene>
<evidence type="ECO:0000313" key="4">
    <source>
        <dbReference type="Proteomes" id="UP001220010"/>
    </source>
</evidence>
<dbReference type="RefSeq" id="WP_316965456.1">
    <property type="nucleotide sequence ID" value="NZ_JARFPK010000002.1"/>
</dbReference>
<evidence type="ECO:0000259" key="1">
    <source>
        <dbReference type="PROSITE" id="PS50983"/>
    </source>
</evidence>
<dbReference type="Gene3D" id="1.10.1330.10">
    <property type="entry name" value="Dockerin domain"/>
    <property type="match status" value="1"/>
</dbReference>
<dbReference type="PROSITE" id="PS51766">
    <property type="entry name" value="DOCKERIN"/>
    <property type="match status" value="1"/>
</dbReference>
<keyword evidence="4" id="KW-1185">Reference proteome</keyword>
<evidence type="ECO:0000259" key="2">
    <source>
        <dbReference type="PROSITE" id="PS51766"/>
    </source>
</evidence>
<feature type="domain" description="Fe/B12 periplasmic-binding" evidence="1">
    <location>
        <begin position="105"/>
        <end position="379"/>
    </location>
</feature>
<dbReference type="Pfam" id="PF01497">
    <property type="entry name" value="Peripla_BP_2"/>
    <property type="match status" value="1"/>
</dbReference>
<dbReference type="Proteomes" id="UP001220010">
    <property type="component" value="Unassembled WGS sequence"/>
</dbReference>
<organism evidence="3 4">
    <name type="scientific">Candidatus Methanocrinis natronophilus</name>
    <dbReference type="NCBI Taxonomy" id="3033396"/>
    <lineage>
        <taxon>Archaea</taxon>
        <taxon>Methanobacteriati</taxon>
        <taxon>Methanobacteriota</taxon>
        <taxon>Stenosarchaea group</taxon>
        <taxon>Methanomicrobia</taxon>
        <taxon>Methanotrichales</taxon>
        <taxon>Methanotrichaceae</taxon>
        <taxon>Methanocrinis</taxon>
    </lineage>
</organism>
<dbReference type="PROSITE" id="PS50983">
    <property type="entry name" value="FE_B12_PBP"/>
    <property type="match status" value="1"/>
</dbReference>
<sequence>MNSKLRLVLASILLLAIPSIAAGYTLQIYGNANMDGVIDEQDLVALRGMIDGTIEPTDLADANMDGILDEYDLAKVEEIIRGDPTEIHLIDSTGRVVNIKTPVKRIVPLHMRHATAVIVLGGEDAIGGVDTTVHERELLFPHLKDTPSIGSTREPDIEAIIELDPDLVITFTHLGLQDQLDEKLPPNVALVRADLSRSDYLKEEMMKLGYIIGNRDAVEDYEIWYESYIGTVEDRVSTIPVEDRVTVLMERESPDRQPSVRWAYATDTGYTDLSDVAGGVNIAQSLISYHGDVESEWVMEQNPDVIIGLSYSGGYKVDDDLPLKAYRDAIMEAPGFEFVNAVKDGRVHIISGDFSLGPQMTIGTVVVAKWLYPDLFQDMDPELIHQEFLRDLMKVDYDLSNHGAFVYPPMD</sequence>
<dbReference type="PANTHER" id="PTHR30535">
    <property type="entry name" value="VITAMIN B12-BINDING PROTEIN"/>
    <property type="match status" value="1"/>
</dbReference>
<proteinExistence type="predicted"/>
<accession>A0ABT5X4S7</accession>
<dbReference type="EMBL" id="JARFPK010000002">
    <property type="protein sequence ID" value="MDF0589694.1"/>
    <property type="molecule type" value="Genomic_DNA"/>
</dbReference>
<reference evidence="3 4" key="1">
    <citation type="submission" date="2023-03" db="EMBL/GenBank/DDBJ databases">
        <title>WGS of Methanotrichaceae archaeon Mx.</title>
        <authorList>
            <person name="Sorokin D.Y."/>
            <person name="Merkel A.Y."/>
        </authorList>
    </citation>
    <scope>NUCLEOTIDE SEQUENCE [LARGE SCALE GENOMIC DNA]</scope>
    <source>
        <strain evidence="3 4">Mx</strain>
    </source>
</reference>
<protein>
    <submittedName>
        <fullName evidence="3">ABC transporter substrate-binding protein</fullName>
    </submittedName>
</protein>
<evidence type="ECO:0000313" key="3">
    <source>
        <dbReference type="EMBL" id="MDF0589694.1"/>
    </source>
</evidence>
<dbReference type="InterPro" id="IPR036439">
    <property type="entry name" value="Dockerin_dom_sf"/>
</dbReference>
<dbReference type="InterPro" id="IPR050902">
    <property type="entry name" value="ABC_Transporter_SBP"/>
</dbReference>
<dbReference type="InterPro" id="IPR002491">
    <property type="entry name" value="ABC_transptr_periplasmic_BD"/>
</dbReference>
<dbReference type="PANTHER" id="PTHR30535:SF34">
    <property type="entry name" value="MOLYBDATE-BINDING PROTEIN MOLA"/>
    <property type="match status" value="1"/>
</dbReference>
<dbReference type="SUPFAM" id="SSF63446">
    <property type="entry name" value="Type I dockerin domain"/>
    <property type="match status" value="1"/>
</dbReference>